<keyword evidence="9" id="KW-1185">Reference proteome</keyword>
<dbReference type="EMBL" id="JBJXBP010000003">
    <property type="protein sequence ID" value="KAL3840740.1"/>
    <property type="molecule type" value="Genomic_DNA"/>
</dbReference>
<organism evidence="8 9">
    <name type="scientific">Penstemon smallii</name>
    <dbReference type="NCBI Taxonomy" id="265156"/>
    <lineage>
        <taxon>Eukaryota</taxon>
        <taxon>Viridiplantae</taxon>
        <taxon>Streptophyta</taxon>
        <taxon>Embryophyta</taxon>
        <taxon>Tracheophyta</taxon>
        <taxon>Spermatophyta</taxon>
        <taxon>Magnoliopsida</taxon>
        <taxon>eudicotyledons</taxon>
        <taxon>Gunneridae</taxon>
        <taxon>Pentapetalae</taxon>
        <taxon>asterids</taxon>
        <taxon>lamiids</taxon>
        <taxon>Lamiales</taxon>
        <taxon>Plantaginaceae</taxon>
        <taxon>Cheloneae</taxon>
        <taxon>Penstemon</taxon>
    </lineage>
</organism>
<dbReference type="Gene3D" id="3.30.40.10">
    <property type="entry name" value="Zinc/RING finger domain, C3HC4 (zinc finger)"/>
    <property type="match status" value="1"/>
</dbReference>
<feature type="domain" description="RING-type" evidence="7">
    <location>
        <begin position="135"/>
        <end position="192"/>
    </location>
</feature>
<dbReference type="PANTHER" id="PTHR31150:SF6">
    <property type="entry name" value="ZINC ION BINDING PROTEIN"/>
    <property type="match status" value="1"/>
</dbReference>
<feature type="compositionally biased region" description="Polar residues" evidence="5">
    <location>
        <begin position="30"/>
        <end position="55"/>
    </location>
</feature>
<evidence type="ECO:0000256" key="1">
    <source>
        <dbReference type="ARBA" id="ARBA00022723"/>
    </source>
</evidence>
<evidence type="ECO:0000256" key="4">
    <source>
        <dbReference type="PROSITE-ProRule" id="PRU00175"/>
    </source>
</evidence>
<dbReference type="PROSITE" id="PS50089">
    <property type="entry name" value="ZF_RING_2"/>
    <property type="match status" value="1"/>
</dbReference>
<reference evidence="8 9" key="1">
    <citation type="submission" date="2024-12" db="EMBL/GenBank/DDBJ databases">
        <title>The unique morphological basis and parallel evolutionary history of personate flowers in Penstemon.</title>
        <authorList>
            <person name="Depatie T.H."/>
            <person name="Wessinger C.A."/>
        </authorList>
    </citation>
    <scope>NUCLEOTIDE SEQUENCE [LARGE SCALE GENOMIC DNA]</scope>
    <source>
        <strain evidence="8">WTNN_2</strain>
        <tissue evidence="8">Leaf</tissue>
    </source>
</reference>
<evidence type="ECO:0000256" key="2">
    <source>
        <dbReference type="ARBA" id="ARBA00022771"/>
    </source>
</evidence>
<evidence type="ECO:0000259" key="7">
    <source>
        <dbReference type="PROSITE" id="PS50089"/>
    </source>
</evidence>
<dbReference type="PANTHER" id="PTHR31150">
    <property type="entry name" value="EXPRESSED PROTEIN"/>
    <property type="match status" value="1"/>
</dbReference>
<feature type="region of interest" description="Disordered" evidence="5">
    <location>
        <begin position="90"/>
        <end position="114"/>
    </location>
</feature>
<dbReference type="GO" id="GO:0008270">
    <property type="term" value="F:zinc ion binding"/>
    <property type="evidence" value="ECO:0007669"/>
    <property type="project" value="UniProtKB-KW"/>
</dbReference>
<evidence type="ECO:0000313" key="8">
    <source>
        <dbReference type="EMBL" id="KAL3840740.1"/>
    </source>
</evidence>
<feature type="region of interest" description="Disordered" evidence="5">
    <location>
        <begin position="1"/>
        <end position="70"/>
    </location>
</feature>
<sequence length="196" mass="21439">MGKRKQADNNNTLPLSDVTLNVPEQVLQLEKSSSEQAETSAPQSTPSIIDVTGSSCKRPPPDQSTLNETYSSSGALLLRQPCRTFGRYYSRRSSTNASPSTSTPNLSVKLNTKERTRSSTSVLNAVSADVQKKECGICKKRLKKKLFAFGNYIVSSELSVVAVLVCGHAYHADCLEQNTRLEDKQDPPCPLCLSIR</sequence>
<evidence type="ECO:0000256" key="3">
    <source>
        <dbReference type="ARBA" id="ARBA00022833"/>
    </source>
</evidence>
<dbReference type="InterPro" id="IPR018957">
    <property type="entry name" value="Znf_C3HC4_RING-type"/>
</dbReference>
<protein>
    <recommendedName>
        <fullName evidence="7">RING-type domain-containing protein</fullName>
    </recommendedName>
</protein>
<evidence type="ECO:0000256" key="6">
    <source>
        <dbReference type="SAM" id="Phobius"/>
    </source>
</evidence>
<keyword evidence="3" id="KW-0862">Zinc</keyword>
<dbReference type="SMART" id="SM00184">
    <property type="entry name" value="RING"/>
    <property type="match status" value="1"/>
</dbReference>
<accession>A0ABD3TUN5</accession>
<keyword evidence="6" id="KW-1133">Transmembrane helix</keyword>
<keyword evidence="1" id="KW-0479">Metal-binding</keyword>
<dbReference type="InterPro" id="IPR013083">
    <property type="entry name" value="Znf_RING/FYVE/PHD"/>
</dbReference>
<comment type="caution">
    <text evidence="8">The sequence shown here is derived from an EMBL/GenBank/DDBJ whole genome shotgun (WGS) entry which is preliminary data.</text>
</comment>
<evidence type="ECO:0000256" key="5">
    <source>
        <dbReference type="SAM" id="MobiDB-lite"/>
    </source>
</evidence>
<keyword evidence="2 4" id="KW-0863">Zinc-finger</keyword>
<gene>
    <name evidence="8" type="ORF">ACJIZ3_025331</name>
</gene>
<dbReference type="Pfam" id="PF00097">
    <property type="entry name" value="zf-C3HC4"/>
    <property type="match status" value="1"/>
</dbReference>
<dbReference type="SUPFAM" id="SSF57850">
    <property type="entry name" value="RING/U-box"/>
    <property type="match status" value="1"/>
</dbReference>
<feature type="transmembrane region" description="Helical" evidence="6">
    <location>
        <begin position="149"/>
        <end position="170"/>
    </location>
</feature>
<keyword evidence="6" id="KW-0472">Membrane</keyword>
<name>A0ABD3TUN5_9LAMI</name>
<feature type="compositionally biased region" description="Low complexity" evidence="5">
    <location>
        <begin position="91"/>
        <end position="107"/>
    </location>
</feature>
<dbReference type="InterPro" id="IPR001841">
    <property type="entry name" value="Znf_RING"/>
</dbReference>
<keyword evidence="6" id="KW-0812">Transmembrane</keyword>
<dbReference type="AlphaFoldDB" id="A0ABD3TUN5"/>
<proteinExistence type="predicted"/>
<dbReference type="Proteomes" id="UP001634393">
    <property type="component" value="Unassembled WGS sequence"/>
</dbReference>
<evidence type="ECO:0000313" key="9">
    <source>
        <dbReference type="Proteomes" id="UP001634393"/>
    </source>
</evidence>